<proteinExistence type="predicted"/>
<name>A0ABQ4HCB2_9ACTN</name>
<feature type="signal peptide" evidence="1">
    <location>
        <begin position="1"/>
        <end position="28"/>
    </location>
</feature>
<evidence type="ECO:0008006" key="4">
    <source>
        <dbReference type="Google" id="ProtNLM"/>
    </source>
</evidence>
<reference evidence="2 3" key="1">
    <citation type="submission" date="2021-01" db="EMBL/GenBank/DDBJ databases">
        <title>Whole genome shotgun sequence of Planomonospora parontospora subsp. parontospora NBRC 13880.</title>
        <authorList>
            <person name="Komaki H."/>
            <person name="Tamura T."/>
        </authorList>
    </citation>
    <scope>NUCLEOTIDE SEQUENCE [LARGE SCALE GENOMIC DNA]</scope>
    <source>
        <strain evidence="2 3">NBRC 13880</strain>
    </source>
</reference>
<dbReference type="Proteomes" id="UP000633041">
    <property type="component" value="Unassembled WGS sequence"/>
</dbReference>
<keyword evidence="3" id="KW-1185">Reference proteome</keyword>
<gene>
    <name evidence="2" type="ORF">Ppa06_36010</name>
</gene>
<organism evidence="2 3">
    <name type="scientific">Planomonospora parontospora subsp. parontospora</name>
    <dbReference type="NCBI Taxonomy" id="97194"/>
    <lineage>
        <taxon>Bacteria</taxon>
        <taxon>Bacillati</taxon>
        <taxon>Actinomycetota</taxon>
        <taxon>Actinomycetes</taxon>
        <taxon>Streptosporangiales</taxon>
        <taxon>Streptosporangiaceae</taxon>
        <taxon>Planomonospora</taxon>
    </lineage>
</organism>
<feature type="chain" id="PRO_5045559430" description="Spore-associated protein A" evidence="1">
    <location>
        <begin position="29"/>
        <end position="200"/>
    </location>
</feature>
<accession>A0ABQ4HCB2</accession>
<dbReference type="EMBL" id="BOOL01000029">
    <property type="protein sequence ID" value="GII09803.1"/>
    <property type="molecule type" value="Genomic_DNA"/>
</dbReference>
<keyword evidence="1" id="KW-0732">Signal</keyword>
<comment type="caution">
    <text evidence="2">The sequence shown here is derived from an EMBL/GenBank/DDBJ whole genome shotgun (WGS) entry which is preliminary data.</text>
</comment>
<evidence type="ECO:0000313" key="3">
    <source>
        <dbReference type="Proteomes" id="UP000633041"/>
    </source>
</evidence>
<sequence>MMRLVKKKAALAALAAAAAAFTVVPAQAASAVTNPYKPEAVCGSGFKKVPGGVRPMRAGFPGGVVGYLYLLYNADTRQHCVLTMKATSLGTATTTQVALEVDSENGGGRGYNQAMQGKYRYYAGPVKLTTEGRCVRYTGMIYSVDGTMPAYAEGTHGCEGRQNWGFPGSPLGQGGQGSPFAPMDGNVPAMPGLVPPALGV</sequence>
<evidence type="ECO:0000313" key="2">
    <source>
        <dbReference type="EMBL" id="GII09803.1"/>
    </source>
</evidence>
<protein>
    <recommendedName>
        <fullName evidence="4">Spore-associated protein A</fullName>
    </recommendedName>
</protein>
<evidence type="ECO:0000256" key="1">
    <source>
        <dbReference type="SAM" id="SignalP"/>
    </source>
</evidence>